<proteinExistence type="predicted"/>
<reference evidence="1 2" key="1">
    <citation type="submission" date="2016-06" db="EMBL/GenBank/DDBJ databases">
        <title>Gene turnover analysis identifies the evolutionary adaptation of the extremophile Acidithiobacillus caldus.</title>
        <authorList>
            <person name="Zhang X."/>
        </authorList>
    </citation>
    <scope>NUCLEOTIDE SEQUENCE [LARGE SCALE GENOMIC DNA]</scope>
    <source>
        <strain evidence="1 2">DX</strain>
    </source>
</reference>
<comment type="caution">
    <text evidence="1">The sequence shown here is derived from an EMBL/GenBank/DDBJ whole genome shotgun (WGS) entry which is preliminary data.</text>
</comment>
<organism evidence="1 2">
    <name type="scientific">Acidithiobacillus caldus</name>
    <dbReference type="NCBI Taxonomy" id="33059"/>
    <lineage>
        <taxon>Bacteria</taxon>
        <taxon>Pseudomonadati</taxon>
        <taxon>Pseudomonadota</taxon>
        <taxon>Acidithiobacillia</taxon>
        <taxon>Acidithiobacillales</taxon>
        <taxon>Acidithiobacillaceae</taxon>
        <taxon>Acidithiobacillus</taxon>
    </lineage>
</organism>
<evidence type="ECO:0000313" key="1">
    <source>
        <dbReference type="EMBL" id="OFC37950.1"/>
    </source>
</evidence>
<dbReference type="Proteomes" id="UP000175616">
    <property type="component" value="Unassembled WGS sequence"/>
</dbReference>
<accession>A0A1E7YPT7</accession>
<dbReference type="EMBL" id="LZYE01000061">
    <property type="protein sequence ID" value="OFC37950.1"/>
    <property type="molecule type" value="Genomic_DNA"/>
</dbReference>
<dbReference type="InterPro" id="IPR027417">
    <property type="entry name" value="P-loop_NTPase"/>
</dbReference>
<gene>
    <name evidence="1" type="ORF">BAE27_03125</name>
</gene>
<dbReference type="RefSeq" id="WP_070113983.1">
    <property type="nucleotide sequence ID" value="NZ_LZYE01000061.1"/>
</dbReference>
<name>A0A1E7YPT7_9PROT</name>
<protein>
    <submittedName>
        <fullName evidence="1">Uncharacterized protein</fullName>
    </submittedName>
</protein>
<dbReference type="AlphaFoldDB" id="A0A1E7YPT7"/>
<dbReference type="Gene3D" id="3.40.50.300">
    <property type="entry name" value="P-loop containing nucleotide triphosphate hydrolases"/>
    <property type="match status" value="1"/>
</dbReference>
<evidence type="ECO:0000313" key="2">
    <source>
        <dbReference type="Proteomes" id="UP000175616"/>
    </source>
</evidence>
<dbReference type="SUPFAM" id="SSF52540">
    <property type="entry name" value="P-loop containing nucleoside triphosphate hydrolases"/>
    <property type="match status" value="1"/>
</dbReference>
<sequence length="395" mass="44699">MAVARPRAIPVDKGASKPATVRFGFTAEDFPISSTFAVFLDRVTGNQVFDAEDRDWGDQITEKMESGLRGGDDLHSFVAKAQEASDRAFATPVGKALTAKAYNVFAALLVGNRTFLSELQSKNRFIFVVSAPRHGGSYLTKELLRALGKNHTHYPSYFIHDGFPDTRYDWISHDGMEVLPMTRRTIQQCAEWIVMADWFFREDFPISGLRTIPKKATKAIYEARFFRDVFGLHAEYVVPVRHPVAACISLIDKAGGLPPNGNFPEQPRSAIERWVLDAWASDGVGSKAVATMPYFTAYLHYWNRYFQLLATNGLLRNNPKVTVLPYTADAFETYLQKQHERFQSGKTVEPMHIKKKIEPTHLSWLRQSQPILEDMEKLWASFGKRFPLLEVSGAL</sequence>